<protein>
    <submittedName>
        <fullName evidence="2">Uncharacterized protein</fullName>
    </submittedName>
</protein>
<name>A0A8S5QJ57_9CAUD</name>
<organism evidence="2">
    <name type="scientific">Myoviridae sp. ct3mI7</name>
    <dbReference type="NCBI Taxonomy" id="2825028"/>
    <lineage>
        <taxon>Viruses</taxon>
        <taxon>Duplodnaviria</taxon>
        <taxon>Heunggongvirae</taxon>
        <taxon>Uroviricota</taxon>
        <taxon>Caudoviricetes</taxon>
    </lineage>
</organism>
<proteinExistence type="predicted"/>
<sequence length="48" mass="5428">MSDNIGRKKLILPPSDSRGVKRISPSLPHQFLWMKIYSTPTPMEGSET</sequence>
<reference evidence="2" key="1">
    <citation type="journal article" date="2021" name="Proc. Natl. Acad. Sci. U.S.A.">
        <title>A Catalog of Tens of Thousands of Viruses from Human Metagenomes Reveals Hidden Associations with Chronic Diseases.</title>
        <authorList>
            <person name="Tisza M.J."/>
            <person name="Buck C.B."/>
        </authorList>
    </citation>
    <scope>NUCLEOTIDE SEQUENCE</scope>
    <source>
        <strain evidence="2">Ct3mI7</strain>
    </source>
</reference>
<feature type="region of interest" description="Disordered" evidence="1">
    <location>
        <begin position="1"/>
        <end position="21"/>
    </location>
</feature>
<accession>A0A8S5QJ57</accession>
<evidence type="ECO:0000313" key="2">
    <source>
        <dbReference type="EMBL" id="DAE18833.1"/>
    </source>
</evidence>
<evidence type="ECO:0000256" key="1">
    <source>
        <dbReference type="SAM" id="MobiDB-lite"/>
    </source>
</evidence>
<dbReference type="EMBL" id="BK015664">
    <property type="protein sequence ID" value="DAE18833.1"/>
    <property type="molecule type" value="Genomic_DNA"/>
</dbReference>